<protein>
    <submittedName>
        <fullName evidence="1">Uncharacterized protein</fullName>
    </submittedName>
</protein>
<gene>
    <name evidence="1" type="ORF">Poly51_63570</name>
</gene>
<proteinExistence type="predicted"/>
<evidence type="ECO:0000313" key="2">
    <source>
        <dbReference type="Proteomes" id="UP000318288"/>
    </source>
</evidence>
<comment type="caution">
    <text evidence="1">The sequence shown here is derived from an EMBL/GenBank/DDBJ whole genome shotgun (WGS) entry which is preliminary data.</text>
</comment>
<name>A0A5C6E4J7_9BACT</name>
<dbReference type="Proteomes" id="UP000318288">
    <property type="component" value="Unassembled WGS sequence"/>
</dbReference>
<sequence>MTVAESNDVAISKLVKELVPATGDRVLGNRPLPPMTFHPILLELIKRADGYTLSPTFSILSCLREPKV</sequence>
<reference evidence="1 2" key="1">
    <citation type="submission" date="2019-02" db="EMBL/GenBank/DDBJ databases">
        <title>Deep-cultivation of Planctomycetes and their phenomic and genomic characterization uncovers novel biology.</title>
        <authorList>
            <person name="Wiegand S."/>
            <person name="Jogler M."/>
            <person name="Boedeker C."/>
            <person name="Pinto D."/>
            <person name="Vollmers J."/>
            <person name="Rivas-Marin E."/>
            <person name="Kohn T."/>
            <person name="Peeters S.H."/>
            <person name="Heuer A."/>
            <person name="Rast P."/>
            <person name="Oberbeckmann S."/>
            <person name="Bunk B."/>
            <person name="Jeske O."/>
            <person name="Meyerdierks A."/>
            <person name="Storesund J.E."/>
            <person name="Kallscheuer N."/>
            <person name="Luecker S."/>
            <person name="Lage O.M."/>
            <person name="Pohl T."/>
            <person name="Merkel B.J."/>
            <person name="Hornburger P."/>
            <person name="Mueller R.-W."/>
            <person name="Bruemmer F."/>
            <person name="Labrenz M."/>
            <person name="Spormann A.M."/>
            <person name="Op Den Camp H."/>
            <person name="Overmann J."/>
            <person name="Amann R."/>
            <person name="Jetten M.S.M."/>
            <person name="Mascher T."/>
            <person name="Medema M.H."/>
            <person name="Devos D.P."/>
            <person name="Kaster A.-K."/>
            <person name="Ovreas L."/>
            <person name="Rohde M."/>
            <person name="Galperin M.Y."/>
            <person name="Jogler C."/>
        </authorList>
    </citation>
    <scope>NUCLEOTIDE SEQUENCE [LARGE SCALE GENOMIC DNA]</scope>
    <source>
        <strain evidence="1 2">Poly51</strain>
    </source>
</reference>
<evidence type="ECO:0000313" key="1">
    <source>
        <dbReference type="EMBL" id="TWU42917.1"/>
    </source>
</evidence>
<dbReference type="EMBL" id="SJPW01000025">
    <property type="protein sequence ID" value="TWU42917.1"/>
    <property type="molecule type" value="Genomic_DNA"/>
</dbReference>
<accession>A0A5C6E4J7</accession>
<dbReference type="AlphaFoldDB" id="A0A5C6E4J7"/>
<organism evidence="1 2">
    <name type="scientific">Rubripirellula tenax</name>
    <dbReference type="NCBI Taxonomy" id="2528015"/>
    <lineage>
        <taxon>Bacteria</taxon>
        <taxon>Pseudomonadati</taxon>
        <taxon>Planctomycetota</taxon>
        <taxon>Planctomycetia</taxon>
        <taxon>Pirellulales</taxon>
        <taxon>Pirellulaceae</taxon>
        <taxon>Rubripirellula</taxon>
    </lineage>
</organism>
<keyword evidence="2" id="KW-1185">Reference proteome</keyword>